<feature type="binding site" evidence="6">
    <location>
        <position position="104"/>
    </location>
    <ligand>
        <name>ATP</name>
        <dbReference type="ChEBI" id="CHEBI:30616"/>
    </ligand>
</feature>
<proteinExistence type="inferred from homology"/>
<feature type="binding site" evidence="6">
    <location>
        <position position="128"/>
    </location>
    <ligand>
        <name>ATP</name>
        <dbReference type="ChEBI" id="CHEBI:30616"/>
    </ligand>
</feature>
<dbReference type="SUPFAM" id="SSF54919">
    <property type="entry name" value="Nucleoside diphosphate kinase, NDK"/>
    <property type="match status" value="1"/>
</dbReference>
<dbReference type="GO" id="GO:0006183">
    <property type="term" value="P:GTP biosynthetic process"/>
    <property type="evidence" value="ECO:0007669"/>
    <property type="project" value="InterPro"/>
</dbReference>
<dbReference type="GO" id="GO:0040008">
    <property type="term" value="P:regulation of growth"/>
    <property type="evidence" value="ECO:0007669"/>
    <property type="project" value="InterPro"/>
</dbReference>
<evidence type="ECO:0000256" key="7">
    <source>
        <dbReference type="RuleBase" id="RU004011"/>
    </source>
</evidence>
<protein>
    <recommendedName>
        <fullName evidence="8">Nucleoside diphosphate kinase</fullName>
        <ecNumber evidence="8">2.7.4.6</ecNumber>
    </recommendedName>
</protein>
<comment type="catalytic activity">
    <reaction evidence="2">
        <text>a ribonucleoside 5'-diphosphate + ATP = a ribonucleoside 5'-triphosphate + ADP</text>
        <dbReference type="Rhea" id="RHEA:18113"/>
        <dbReference type="ChEBI" id="CHEBI:30616"/>
        <dbReference type="ChEBI" id="CHEBI:57930"/>
        <dbReference type="ChEBI" id="CHEBI:61557"/>
        <dbReference type="ChEBI" id="CHEBI:456216"/>
        <dbReference type="EC" id="2.7.4.6"/>
    </reaction>
</comment>
<evidence type="ECO:0000256" key="5">
    <source>
        <dbReference type="ARBA" id="ARBA00025669"/>
    </source>
</evidence>
<evidence type="ECO:0000259" key="10">
    <source>
        <dbReference type="SMART" id="SM00562"/>
    </source>
</evidence>
<dbReference type="Proteomes" id="UP000298416">
    <property type="component" value="Unassembled WGS sequence"/>
</dbReference>
<dbReference type="Pfam" id="PF00334">
    <property type="entry name" value="NDK"/>
    <property type="match status" value="1"/>
</dbReference>
<name>A0A8X8YCE6_SALSN</name>
<evidence type="ECO:0000256" key="9">
    <source>
        <dbReference type="SAM" id="MobiDB-lite"/>
    </source>
</evidence>
<comment type="catalytic activity">
    <reaction evidence="1 8">
        <text>a 2'-deoxyribonucleoside 5'-diphosphate + ATP = a 2'-deoxyribonucleoside 5'-triphosphate + ADP</text>
        <dbReference type="Rhea" id="RHEA:44640"/>
        <dbReference type="ChEBI" id="CHEBI:30616"/>
        <dbReference type="ChEBI" id="CHEBI:61560"/>
        <dbReference type="ChEBI" id="CHEBI:73316"/>
        <dbReference type="ChEBI" id="CHEBI:456216"/>
        <dbReference type="EC" id="2.7.4.6"/>
    </reaction>
</comment>
<dbReference type="GO" id="GO:0004550">
    <property type="term" value="F:nucleoside diphosphate kinase activity"/>
    <property type="evidence" value="ECO:0007669"/>
    <property type="project" value="UniProtKB-EC"/>
</dbReference>
<feature type="compositionally biased region" description="Basic and acidic residues" evidence="9">
    <location>
        <begin position="398"/>
        <end position="432"/>
    </location>
</feature>
<evidence type="ECO:0000256" key="6">
    <source>
        <dbReference type="PROSITE-ProRule" id="PRU00706"/>
    </source>
</evidence>
<comment type="similarity">
    <text evidence="4">Belongs to the LAZY family.</text>
</comment>
<feature type="binding site" evidence="6">
    <location>
        <position position="118"/>
    </location>
    <ligand>
        <name>ATP</name>
        <dbReference type="ChEBI" id="CHEBI:30616"/>
    </ligand>
</feature>
<sequence>MLDSRASSDADGFKEKTLAMIKPDGVEGKYVDAIKEIILDSGFSITQEIERQLDDSTVKSFYAEHASKSFFSNLVQYMTSGPVRIMVIEKENAIADWRALIGPTDAKKAKVTHPDSVRALCGLNSERNCVHGSDSPQSAAREISFFFQKSQSGDDLTFHIHISLSLSMVAWLISFQFLNWMQSKFNGEKRHTSIPTTNHTKKEPPKEEFNDWPHGLLAIGTFGNTAPRESMQEIQDSQIPQDEQCSSPDLSEFTAEEVRKLQKELTKLLTRKPAAEDQPADLPLDRFLNCPSSLEVDRTNSNRFSTYSDDKDEDEIDRTIRIILGRCKDVCEKKKNKTIGKKSLSFLVKKVFACRSGFAPAPSVRDTLQESRMEKLMRIMLTKKMNPQKPSRMASSKRCIEDYRAKSDGDEDQESRYEGGEGSSKWDKTDSDCDYCARDLDTAEVHQDLKR</sequence>
<dbReference type="Gene3D" id="3.30.70.141">
    <property type="entry name" value="Nucleoside diphosphate kinase-like domain"/>
    <property type="match status" value="1"/>
</dbReference>
<evidence type="ECO:0000256" key="3">
    <source>
        <dbReference type="ARBA" id="ARBA00022604"/>
    </source>
</evidence>
<dbReference type="PANTHER" id="PTHR34045">
    <property type="entry name" value="OS03G0406300 PROTEIN"/>
    <property type="match status" value="1"/>
</dbReference>
<feature type="active site" description="Pros-phosphohistidine intermediate" evidence="6">
    <location>
        <position position="131"/>
    </location>
</feature>
<dbReference type="PANTHER" id="PTHR34045:SF3">
    <property type="entry name" value="PROTEIN LAZY 4"/>
    <property type="match status" value="1"/>
</dbReference>
<feature type="binding site" evidence="6">
    <location>
        <position position="70"/>
    </location>
    <ligand>
        <name>ATP</name>
        <dbReference type="ChEBI" id="CHEBI:30616"/>
    </ligand>
</feature>
<dbReference type="InterPro" id="IPR001564">
    <property type="entry name" value="Nucleoside_diP_kinase"/>
</dbReference>
<feature type="binding site" evidence="6">
    <location>
        <position position="98"/>
    </location>
    <ligand>
        <name>ATP</name>
        <dbReference type="ChEBI" id="CHEBI:30616"/>
    </ligand>
</feature>
<feature type="region of interest" description="Disordered" evidence="9">
    <location>
        <begin position="384"/>
        <end position="432"/>
    </location>
</feature>
<comment type="caution">
    <text evidence="11">The sequence shown here is derived from an EMBL/GenBank/DDBJ whole genome shotgun (WGS) entry which is preliminary data.</text>
</comment>
<keyword evidence="8" id="KW-0808">Transferase</keyword>
<keyword evidence="3" id="KW-0341">Growth regulation</keyword>
<dbReference type="EMBL" id="PNBA02000003">
    <property type="protein sequence ID" value="KAG6428829.1"/>
    <property type="molecule type" value="Genomic_DNA"/>
</dbReference>
<comment type="similarity">
    <text evidence="6 7">Belongs to the NDK family.</text>
</comment>
<dbReference type="GO" id="GO:0006228">
    <property type="term" value="P:UTP biosynthetic process"/>
    <property type="evidence" value="ECO:0007669"/>
    <property type="project" value="InterPro"/>
</dbReference>
<evidence type="ECO:0000313" key="12">
    <source>
        <dbReference type="Proteomes" id="UP000298416"/>
    </source>
</evidence>
<organism evidence="11">
    <name type="scientific">Salvia splendens</name>
    <name type="common">Scarlet sage</name>
    <dbReference type="NCBI Taxonomy" id="180675"/>
    <lineage>
        <taxon>Eukaryota</taxon>
        <taxon>Viridiplantae</taxon>
        <taxon>Streptophyta</taxon>
        <taxon>Embryophyta</taxon>
        <taxon>Tracheophyta</taxon>
        <taxon>Spermatophyta</taxon>
        <taxon>Magnoliopsida</taxon>
        <taxon>eudicotyledons</taxon>
        <taxon>Gunneridae</taxon>
        <taxon>Pentapetalae</taxon>
        <taxon>asterids</taxon>
        <taxon>lamiids</taxon>
        <taxon>Lamiales</taxon>
        <taxon>Lamiaceae</taxon>
        <taxon>Nepetoideae</taxon>
        <taxon>Mentheae</taxon>
        <taxon>Salviinae</taxon>
        <taxon>Salvia</taxon>
        <taxon>Salvia subgen. Calosphace</taxon>
        <taxon>core Calosphace</taxon>
    </lineage>
</organism>
<keyword evidence="8" id="KW-0418">Kinase</keyword>
<dbReference type="InterPro" id="IPR034907">
    <property type="entry name" value="NDK-like_dom"/>
</dbReference>
<dbReference type="PROSITE" id="PS51374">
    <property type="entry name" value="NDPK_LIKE"/>
    <property type="match status" value="1"/>
</dbReference>
<dbReference type="InterPro" id="IPR023005">
    <property type="entry name" value="Nucleoside_diP_kinase_AS"/>
</dbReference>
<feature type="binding site" evidence="6">
    <location>
        <position position="22"/>
    </location>
    <ligand>
        <name>ATP</name>
        <dbReference type="ChEBI" id="CHEBI:30616"/>
    </ligand>
</feature>
<keyword evidence="8" id="KW-0547">Nucleotide-binding</keyword>
<dbReference type="GO" id="GO:0005524">
    <property type="term" value="F:ATP binding"/>
    <property type="evidence" value="ECO:0007669"/>
    <property type="project" value="UniProtKB-KW"/>
</dbReference>
<keyword evidence="8" id="KW-0067">ATP-binding</keyword>
<gene>
    <name evidence="11" type="ORF">SASPL_106866</name>
</gene>
<dbReference type="AlphaFoldDB" id="A0A8X8YCE6"/>
<dbReference type="GO" id="GO:0009630">
    <property type="term" value="P:gravitropism"/>
    <property type="evidence" value="ECO:0007669"/>
    <property type="project" value="InterPro"/>
</dbReference>
<evidence type="ECO:0000256" key="8">
    <source>
        <dbReference type="RuleBase" id="RU004013"/>
    </source>
</evidence>
<evidence type="ECO:0000313" key="11">
    <source>
        <dbReference type="EMBL" id="KAG6428829.1"/>
    </source>
</evidence>
<dbReference type="InterPro" id="IPR036850">
    <property type="entry name" value="NDK-like_dom_sf"/>
</dbReference>
<feature type="domain" description="Nucleoside diphosphate kinase-like" evidence="10">
    <location>
        <begin position="14"/>
        <end position="154"/>
    </location>
</feature>
<evidence type="ECO:0000256" key="2">
    <source>
        <dbReference type="ARBA" id="ARBA00000937"/>
    </source>
</evidence>
<feature type="region of interest" description="Disordered" evidence="9">
    <location>
        <begin position="191"/>
        <end position="210"/>
    </location>
</feature>
<evidence type="ECO:0000256" key="1">
    <source>
        <dbReference type="ARBA" id="ARBA00000082"/>
    </source>
</evidence>
<reference evidence="11" key="2">
    <citation type="submission" date="2020-08" db="EMBL/GenBank/DDBJ databases">
        <title>Plant Genome Project.</title>
        <authorList>
            <person name="Zhang R.-G."/>
        </authorList>
    </citation>
    <scope>NUCLEOTIDE SEQUENCE</scope>
    <source>
        <strain evidence="11">Huo1</strain>
        <tissue evidence="11">Leaf</tissue>
    </source>
</reference>
<evidence type="ECO:0000256" key="4">
    <source>
        <dbReference type="ARBA" id="ARBA00024198"/>
    </source>
</evidence>
<dbReference type="InterPro" id="IPR044683">
    <property type="entry name" value="LAZY"/>
</dbReference>
<keyword evidence="12" id="KW-1185">Reference proteome</keyword>
<dbReference type="SMART" id="SM00562">
    <property type="entry name" value="NDK"/>
    <property type="match status" value="1"/>
</dbReference>
<accession>A0A8X8YCE6</accession>
<comment type="function">
    <text evidence="5">Major role in the synthesis of nucleoside triphosphates other than ATP. The ATP gamma phosphate is transferred to the NDP beta phosphate via a ping-pong mechanism, using a phosphorylated active-site intermediate.</text>
</comment>
<dbReference type="PROSITE" id="PS00469">
    <property type="entry name" value="NDPK"/>
    <property type="match status" value="1"/>
</dbReference>
<reference evidence="11" key="1">
    <citation type="submission" date="2018-01" db="EMBL/GenBank/DDBJ databases">
        <authorList>
            <person name="Mao J.F."/>
        </authorList>
    </citation>
    <scope>NUCLEOTIDE SEQUENCE</scope>
    <source>
        <strain evidence="11">Huo1</strain>
        <tissue evidence="11">Leaf</tissue>
    </source>
</reference>
<dbReference type="PRINTS" id="PR01243">
    <property type="entry name" value="NUCDPKINASE"/>
</dbReference>
<dbReference type="EC" id="2.7.4.6" evidence="8"/>
<dbReference type="GO" id="GO:0006241">
    <property type="term" value="P:CTP biosynthetic process"/>
    <property type="evidence" value="ECO:0007669"/>
    <property type="project" value="InterPro"/>
</dbReference>
<feature type="compositionally biased region" description="Basic and acidic residues" evidence="9">
    <location>
        <begin position="200"/>
        <end position="210"/>
    </location>
</feature>